<dbReference type="SMART" id="SM00563">
    <property type="entry name" value="PlsC"/>
    <property type="match status" value="1"/>
</dbReference>
<keyword evidence="1 4" id="KW-0808">Transferase</keyword>
<keyword evidence="2 4" id="KW-0012">Acyltransferase</keyword>
<gene>
    <name evidence="4" type="ORF">CP980_32800</name>
</gene>
<keyword evidence="5" id="KW-1185">Reference proteome</keyword>
<dbReference type="RefSeq" id="WP_150529823.1">
    <property type="nucleotide sequence ID" value="NZ_BNBW01000016.1"/>
</dbReference>
<evidence type="ECO:0000256" key="1">
    <source>
        <dbReference type="ARBA" id="ARBA00022679"/>
    </source>
</evidence>
<dbReference type="GeneID" id="95615321"/>
<dbReference type="KEGG" id="svn:CP980_32800"/>
<dbReference type="GO" id="GO:0006654">
    <property type="term" value="P:phosphatidic acid biosynthetic process"/>
    <property type="evidence" value="ECO:0007669"/>
    <property type="project" value="TreeGrafter"/>
</dbReference>
<sequence>MLSRIAAAVVPVAGKLTVTSERAAGPHAGSILVANHTSLADPAVVIAALRRYRIEPVVMATAGLWRLPLLGAALRREGHIPVRRGTARAAECLDAAAAALAAGRCVLLYGEGRLPERTDSGEAAPGPFRSGPARLAAMTGAPLVPVGQAGARRLCSGGPVKQLAGAVTAPLRRPGLHVHLGAPVHLPGPLPEATLRIQSAVNAAWQNAIRAQSR</sequence>
<name>A0A5J6JEC3_STRVI</name>
<evidence type="ECO:0000313" key="5">
    <source>
        <dbReference type="Proteomes" id="UP000325563"/>
    </source>
</evidence>
<protein>
    <submittedName>
        <fullName evidence="4">1-acyl-sn-glycerol-3-phosphate acyltransferase</fullName>
    </submittedName>
</protein>
<feature type="domain" description="Phospholipid/glycerol acyltransferase" evidence="3">
    <location>
        <begin position="30"/>
        <end position="151"/>
    </location>
</feature>
<evidence type="ECO:0000256" key="2">
    <source>
        <dbReference type="ARBA" id="ARBA00023315"/>
    </source>
</evidence>
<dbReference type="EMBL" id="CP023692">
    <property type="protein sequence ID" value="QEV49220.1"/>
    <property type="molecule type" value="Genomic_DNA"/>
</dbReference>
<dbReference type="InterPro" id="IPR002123">
    <property type="entry name" value="Plipid/glycerol_acylTrfase"/>
</dbReference>
<proteinExistence type="predicted"/>
<dbReference type="PANTHER" id="PTHR10434">
    <property type="entry name" value="1-ACYL-SN-GLYCEROL-3-PHOSPHATE ACYLTRANSFERASE"/>
    <property type="match status" value="1"/>
</dbReference>
<dbReference type="PANTHER" id="PTHR10434:SF11">
    <property type="entry name" value="1-ACYL-SN-GLYCEROL-3-PHOSPHATE ACYLTRANSFERASE"/>
    <property type="match status" value="1"/>
</dbReference>
<dbReference type="Proteomes" id="UP000325563">
    <property type="component" value="Chromosome"/>
</dbReference>
<dbReference type="AlphaFoldDB" id="A0A5J6JEC3"/>
<dbReference type="CDD" id="cd07989">
    <property type="entry name" value="LPLAT_AGPAT-like"/>
    <property type="match status" value="1"/>
</dbReference>
<evidence type="ECO:0000259" key="3">
    <source>
        <dbReference type="SMART" id="SM00563"/>
    </source>
</evidence>
<dbReference type="Pfam" id="PF01553">
    <property type="entry name" value="Acyltransferase"/>
    <property type="match status" value="1"/>
</dbReference>
<evidence type="ECO:0000313" key="4">
    <source>
        <dbReference type="EMBL" id="QEV49220.1"/>
    </source>
</evidence>
<dbReference type="GO" id="GO:0003841">
    <property type="term" value="F:1-acylglycerol-3-phosphate O-acyltransferase activity"/>
    <property type="evidence" value="ECO:0007669"/>
    <property type="project" value="TreeGrafter"/>
</dbReference>
<accession>A0A5J6JEC3</accession>
<organism evidence="4 5">
    <name type="scientific">Streptomyces vinaceus</name>
    <dbReference type="NCBI Taxonomy" id="1960"/>
    <lineage>
        <taxon>Bacteria</taxon>
        <taxon>Bacillati</taxon>
        <taxon>Actinomycetota</taxon>
        <taxon>Actinomycetes</taxon>
        <taxon>Kitasatosporales</taxon>
        <taxon>Streptomycetaceae</taxon>
        <taxon>Streptomyces</taxon>
    </lineage>
</organism>
<dbReference type="SUPFAM" id="SSF69593">
    <property type="entry name" value="Glycerol-3-phosphate (1)-acyltransferase"/>
    <property type="match status" value="1"/>
</dbReference>
<reference evidence="4 5" key="1">
    <citation type="submission" date="2017-09" db="EMBL/GenBank/DDBJ databases">
        <authorList>
            <person name="Lee N."/>
            <person name="Cho B.-K."/>
        </authorList>
    </citation>
    <scope>NUCLEOTIDE SEQUENCE [LARGE SCALE GENOMIC DNA]</scope>
    <source>
        <strain evidence="4 5">ATCC 27476</strain>
    </source>
</reference>